<evidence type="ECO:0000256" key="8">
    <source>
        <dbReference type="ARBA" id="ARBA00023136"/>
    </source>
</evidence>
<reference evidence="14 15" key="1">
    <citation type="submission" date="2020-05" db="EMBL/GenBank/DDBJ databases">
        <authorList>
            <person name="Khan S.A."/>
            <person name="Jeon C.O."/>
            <person name="Chun B.H."/>
        </authorList>
    </citation>
    <scope>NUCLEOTIDE SEQUENCE [LARGE SCALE GENOMIC DNA]</scope>
    <source>
        <strain evidence="14 15">B156</strain>
    </source>
</reference>
<comment type="subunit">
    <text evidence="3">Monomer.</text>
</comment>
<proteinExistence type="inferred from homology"/>
<dbReference type="EMBL" id="JABFCS010000001">
    <property type="protein sequence ID" value="NNU44378.1"/>
    <property type="molecule type" value="Genomic_DNA"/>
</dbReference>
<evidence type="ECO:0000256" key="4">
    <source>
        <dbReference type="ARBA" id="ARBA00016202"/>
    </source>
</evidence>
<evidence type="ECO:0000256" key="10">
    <source>
        <dbReference type="ARBA" id="ARBA00023186"/>
    </source>
</evidence>
<keyword evidence="12 14" id="KW-0449">Lipoprotein</keyword>
<evidence type="ECO:0000256" key="11">
    <source>
        <dbReference type="ARBA" id="ARBA00023237"/>
    </source>
</evidence>
<dbReference type="GO" id="GO:0015031">
    <property type="term" value="P:protein transport"/>
    <property type="evidence" value="ECO:0007669"/>
    <property type="project" value="UniProtKB-KW"/>
</dbReference>
<protein>
    <recommendedName>
        <fullName evidence="4">Outer-membrane lipoprotein LolB</fullName>
    </recommendedName>
</protein>
<evidence type="ECO:0000313" key="15">
    <source>
        <dbReference type="Proteomes" id="UP000552954"/>
    </source>
</evidence>
<keyword evidence="5" id="KW-0813">Transport</keyword>
<dbReference type="Pfam" id="PF03550">
    <property type="entry name" value="LolB"/>
    <property type="match status" value="1"/>
</dbReference>
<organism evidence="14 15">
    <name type="scientific">Ramlibacter montanisoli</name>
    <dbReference type="NCBI Taxonomy" id="2732512"/>
    <lineage>
        <taxon>Bacteria</taxon>
        <taxon>Pseudomonadati</taxon>
        <taxon>Pseudomonadota</taxon>
        <taxon>Betaproteobacteria</taxon>
        <taxon>Burkholderiales</taxon>
        <taxon>Comamonadaceae</taxon>
        <taxon>Ramlibacter</taxon>
    </lineage>
</organism>
<sequence length="164" mass="17135">MSLRLPRAWLGAALCALLLAGCAVPPRTPTAPGVQVWTGRLALTVEGQANQSFSAGFELKGAPEAGELRLSNPLGGTVAELAWSPGTATLRSNGSTKAFPSLESLVQEATGAPLPVAALFDWLAGRATPVAGWEADVSQVNEGRLRARRSDPPPPADLRVLFER</sequence>
<evidence type="ECO:0000256" key="2">
    <source>
        <dbReference type="ARBA" id="ARBA00009696"/>
    </source>
</evidence>
<dbReference type="RefSeq" id="WP_171561113.1">
    <property type="nucleotide sequence ID" value="NZ_JABFCS010000001.1"/>
</dbReference>
<evidence type="ECO:0000256" key="3">
    <source>
        <dbReference type="ARBA" id="ARBA00011245"/>
    </source>
</evidence>
<comment type="subcellular location">
    <subcellularLocation>
        <location evidence="1">Cell outer membrane</location>
        <topology evidence="1">Lipid-anchor</topology>
    </subcellularLocation>
</comment>
<comment type="similarity">
    <text evidence="2">Belongs to the LolB family.</text>
</comment>
<keyword evidence="8" id="KW-0472">Membrane</keyword>
<evidence type="ECO:0000256" key="9">
    <source>
        <dbReference type="ARBA" id="ARBA00023139"/>
    </source>
</evidence>
<keyword evidence="9" id="KW-0564">Palmitate</keyword>
<dbReference type="PROSITE" id="PS51257">
    <property type="entry name" value="PROKAR_LIPOPROTEIN"/>
    <property type="match status" value="1"/>
</dbReference>
<dbReference type="GO" id="GO:0009279">
    <property type="term" value="C:cell outer membrane"/>
    <property type="evidence" value="ECO:0007669"/>
    <property type="project" value="UniProtKB-SubCell"/>
</dbReference>
<feature type="signal peptide" evidence="13">
    <location>
        <begin position="1"/>
        <end position="23"/>
    </location>
</feature>
<keyword evidence="11" id="KW-0998">Cell outer membrane</keyword>
<evidence type="ECO:0000256" key="1">
    <source>
        <dbReference type="ARBA" id="ARBA00004459"/>
    </source>
</evidence>
<keyword evidence="6 13" id="KW-0732">Signal</keyword>
<keyword evidence="7" id="KW-0653">Protein transport</keyword>
<gene>
    <name evidence="14" type="ORF">HK415_16205</name>
</gene>
<accession>A0A849K7P9</accession>
<comment type="caution">
    <text evidence="14">The sequence shown here is derived from an EMBL/GenBank/DDBJ whole genome shotgun (WGS) entry which is preliminary data.</text>
</comment>
<keyword evidence="10" id="KW-0143">Chaperone</keyword>
<evidence type="ECO:0000313" key="14">
    <source>
        <dbReference type="EMBL" id="NNU44378.1"/>
    </source>
</evidence>
<dbReference type="Gene3D" id="2.50.20.10">
    <property type="entry name" value="Lipoprotein localisation LolA/LolB/LppX"/>
    <property type="match status" value="1"/>
</dbReference>
<feature type="chain" id="PRO_5032575105" description="Outer-membrane lipoprotein LolB" evidence="13">
    <location>
        <begin position="24"/>
        <end position="164"/>
    </location>
</feature>
<dbReference type="Proteomes" id="UP000552954">
    <property type="component" value="Unassembled WGS sequence"/>
</dbReference>
<dbReference type="SUPFAM" id="SSF89392">
    <property type="entry name" value="Prokaryotic lipoproteins and lipoprotein localization factors"/>
    <property type="match status" value="1"/>
</dbReference>
<evidence type="ECO:0000256" key="13">
    <source>
        <dbReference type="SAM" id="SignalP"/>
    </source>
</evidence>
<dbReference type="InterPro" id="IPR004565">
    <property type="entry name" value="OM_lipoprot_LolB"/>
</dbReference>
<evidence type="ECO:0000256" key="6">
    <source>
        <dbReference type="ARBA" id="ARBA00022729"/>
    </source>
</evidence>
<evidence type="ECO:0000256" key="7">
    <source>
        <dbReference type="ARBA" id="ARBA00022927"/>
    </source>
</evidence>
<keyword evidence="15" id="KW-1185">Reference proteome</keyword>
<dbReference type="AlphaFoldDB" id="A0A849K7P9"/>
<name>A0A849K7P9_9BURK</name>
<evidence type="ECO:0000256" key="5">
    <source>
        <dbReference type="ARBA" id="ARBA00022448"/>
    </source>
</evidence>
<reference evidence="14 15" key="2">
    <citation type="submission" date="2020-06" db="EMBL/GenBank/DDBJ databases">
        <title>Ramlibacter rhizophilus sp. nov., isolated from rhizosphere soil of national flower Mugunghwa from South Korea.</title>
        <authorList>
            <person name="Zheng-Fei Y."/>
            <person name="Huan T."/>
        </authorList>
    </citation>
    <scope>NUCLEOTIDE SEQUENCE [LARGE SCALE GENOMIC DNA]</scope>
    <source>
        <strain evidence="14 15">B156</strain>
    </source>
</reference>
<dbReference type="InterPro" id="IPR029046">
    <property type="entry name" value="LolA/LolB/LppX"/>
</dbReference>
<evidence type="ECO:0000256" key="12">
    <source>
        <dbReference type="ARBA" id="ARBA00023288"/>
    </source>
</evidence>